<keyword evidence="8" id="KW-0288">FMN</keyword>
<keyword evidence="7" id="KW-0285">Flavoprotein</keyword>
<evidence type="ECO:0000256" key="6">
    <source>
        <dbReference type="ARBA" id="ARBA00018483"/>
    </source>
</evidence>
<dbReference type="Gene3D" id="3.40.50.620">
    <property type="entry name" value="HUPs"/>
    <property type="match status" value="1"/>
</dbReference>
<dbReference type="UniPathway" id="UPA00277">
    <property type="reaction ID" value="UER00407"/>
</dbReference>
<evidence type="ECO:0000259" key="16">
    <source>
        <dbReference type="SMART" id="SM00904"/>
    </source>
</evidence>
<dbReference type="PANTHER" id="PTHR22749:SF6">
    <property type="entry name" value="RIBOFLAVIN KINASE"/>
    <property type="match status" value="1"/>
</dbReference>
<organism evidence="17">
    <name type="scientific">mine drainage metagenome</name>
    <dbReference type="NCBI Taxonomy" id="410659"/>
    <lineage>
        <taxon>unclassified sequences</taxon>
        <taxon>metagenomes</taxon>
        <taxon>ecological metagenomes</taxon>
    </lineage>
</organism>
<dbReference type="PIRSF" id="PIRSF004491">
    <property type="entry name" value="FAD_Synth"/>
    <property type="match status" value="1"/>
</dbReference>
<dbReference type="GO" id="GO:0008531">
    <property type="term" value="F:riboflavin kinase activity"/>
    <property type="evidence" value="ECO:0007669"/>
    <property type="project" value="UniProtKB-EC"/>
</dbReference>
<comment type="similarity">
    <text evidence="3">Belongs to the RibF family.</text>
</comment>
<dbReference type="InterPro" id="IPR023465">
    <property type="entry name" value="Riboflavin_kinase_dom_sf"/>
</dbReference>
<evidence type="ECO:0000256" key="13">
    <source>
        <dbReference type="ARBA" id="ARBA00022827"/>
    </source>
</evidence>
<dbReference type="GO" id="GO:0009231">
    <property type="term" value="P:riboflavin biosynthetic process"/>
    <property type="evidence" value="ECO:0007669"/>
    <property type="project" value="InterPro"/>
</dbReference>
<dbReference type="InterPro" id="IPR023468">
    <property type="entry name" value="Riboflavin_kinase"/>
</dbReference>
<evidence type="ECO:0000256" key="9">
    <source>
        <dbReference type="ARBA" id="ARBA00022679"/>
    </source>
</evidence>
<dbReference type="FunFam" id="3.40.50.620:FF:000021">
    <property type="entry name" value="Riboflavin biosynthesis protein"/>
    <property type="match status" value="1"/>
</dbReference>
<dbReference type="CDD" id="cd02064">
    <property type="entry name" value="FAD_synthetase_N"/>
    <property type="match status" value="1"/>
</dbReference>
<comment type="caution">
    <text evidence="17">The sequence shown here is derived from an EMBL/GenBank/DDBJ whole genome shotgun (WGS) entry which is preliminary data.</text>
</comment>
<dbReference type="GO" id="GO:0009398">
    <property type="term" value="P:FMN biosynthetic process"/>
    <property type="evidence" value="ECO:0007669"/>
    <property type="project" value="UniProtKB-UniPathway"/>
</dbReference>
<reference evidence="17" key="1">
    <citation type="submission" date="2016-10" db="EMBL/GenBank/DDBJ databases">
        <title>Sequence of Gallionella enrichment culture.</title>
        <authorList>
            <person name="Poehlein A."/>
            <person name="Muehling M."/>
            <person name="Daniel R."/>
        </authorList>
    </citation>
    <scope>NUCLEOTIDE SEQUENCE</scope>
</reference>
<evidence type="ECO:0000256" key="7">
    <source>
        <dbReference type="ARBA" id="ARBA00022630"/>
    </source>
</evidence>
<evidence type="ECO:0000256" key="10">
    <source>
        <dbReference type="ARBA" id="ARBA00022695"/>
    </source>
</evidence>
<evidence type="ECO:0000256" key="14">
    <source>
        <dbReference type="ARBA" id="ARBA00022840"/>
    </source>
</evidence>
<dbReference type="EC" id="2.7.7.2" evidence="5"/>
<evidence type="ECO:0000256" key="8">
    <source>
        <dbReference type="ARBA" id="ARBA00022643"/>
    </source>
</evidence>
<comment type="pathway">
    <text evidence="2">Cofactor biosynthesis; FMN biosynthesis; FMN from riboflavin (ATP route): step 1/1.</text>
</comment>
<dbReference type="SMART" id="SM00904">
    <property type="entry name" value="Flavokinase"/>
    <property type="match status" value="1"/>
</dbReference>
<protein>
    <recommendedName>
        <fullName evidence="6">Bifunctional riboflavin kinase/FMN adenylyltransferase</fullName>
        <ecNumber evidence="4">2.7.1.26</ecNumber>
        <ecNumber evidence="5">2.7.7.2</ecNumber>
    </recommendedName>
</protein>
<dbReference type="PANTHER" id="PTHR22749">
    <property type="entry name" value="RIBOFLAVIN KINASE/FMN ADENYLYLTRANSFERASE"/>
    <property type="match status" value="1"/>
</dbReference>
<dbReference type="InterPro" id="IPR014729">
    <property type="entry name" value="Rossmann-like_a/b/a_fold"/>
</dbReference>
<dbReference type="EC" id="2.7.1.26" evidence="4"/>
<dbReference type="NCBIfam" id="NF004159">
    <property type="entry name" value="PRK05627.1-2"/>
    <property type="match status" value="1"/>
</dbReference>
<keyword evidence="14" id="KW-0067">ATP-binding</keyword>
<evidence type="ECO:0000256" key="15">
    <source>
        <dbReference type="ARBA" id="ARBA00023268"/>
    </source>
</evidence>
<evidence type="ECO:0000256" key="3">
    <source>
        <dbReference type="ARBA" id="ARBA00010214"/>
    </source>
</evidence>
<dbReference type="InterPro" id="IPR002606">
    <property type="entry name" value="Riboflavin_kinase_bac"/>
</dbReference>
<evidence type="ECO:0000313" key="17">
    <source>
        <dbReference type="EMBL" id="OIQ96546.1"/>
    </source>
</evidence>
<dbReference type="GO" id="GO:0005524">
    <property type="term" value="F:ATP binding"/>
    <property type="evidence" value="ECO:0007669"/>
    <property type="project" value="UniProtKB-KW"/>
</dbReference>
<dbReference type="Pfam" id="PF06574">
    <property type="entry name" value="FAD_syn"/>
    <property type="match status" value="1"/>
</dbReference>
<dbReference type="UniPathway" id="UPA00276">
    <property type="reaction ID" value="UER00406"/>
</dbReference>
<sequence length="311" mass="34267">MQVFRRVPEHAATSSVLTIGNFDGLHRGHQALLARLTAQARQLGLPSALVTFEPHPREFFAPDQAPARLTNLREKLALIERCGIDRVYVCRFDAALASLSAEDFARRILVQGLSVRYLIIGDDFRFGRGRSGDFMMLQETGQRHGFGVEAMPTLDWMGERVSSSALRECLEAGDIEHAARLLGRPYAIAGRVVEGNKIGRTLGYPTANVQLKRKRLPLAGIFAVTVSGLTDTPLPGAASLGVRPTLGDGLKPVLEVHLLDFQRSIYRAHVAVNFLHKLRDEAKFDSLDALKAQIARDVDATRNYFANTQNG</sequence>
<dbReference type="SUPFAM" id="SSF52374">
    <property type="entry name" value="Nucleotidylyl transferase"/>
    <property type="match status" value="1"/>
</dbReference>
<comment type="pathway">
    <text evidence="1">Cofactor biosynthesis; FAD biosynthesis; FAD from FMN: step 1/1.</text>
</comment>
<keyword evidence="9" id="KW-0808">Transferase</keyword>
<keyword evidence="13" id="KW-0274">FAD</keyword>
<dbReference type="GO" id="GO:0006747">
    <property type="term" value="P:FAD biosynthetic process"/>
    <property type="evidence" value="ECO:0007669"/>
    <property type="project" value="UniProtKB-UniPathway"/>
</dbReference>
<keyword evidence="10" id="KW-0548">Nucleotidyltransferase</keyword>
<evidence type="ECO:0000256" key="1">
    <source>
        <dbReference type="ARBA" id="ARBA00004726"/>
    </source>
</evidence>
<accession>A0A1J5RM08</accession>
<dbReference type="AlphaFoldDB" id="A0A1J5RM08"/>
<dbReference type="InterPro" id="IPR015865">
    <property type="entry name" value="Riboflavin_kinase_bac/euk"/>
</dbReference>
<dbReference type="Gene3D" id="2.40.30.30">
    <property type="entry name" value="Riboflavin kinase-like"/>
    <property type="match status" value="1"/>
</dbReference>
<gene>
    <name evidence="17" type="primary">ribF_8</name>
    <name evidence="17" type="ORF">GALL_214830</name>
</gene>
<dbReference type="NCBIfam" id="NF004163">
    <property type="entry name" value="PRK05627.1-6"/>
    <property type="match status" value="1"/>
</dbReference>
<keyword evidence="12" id="KW-0418">Kinase</keyword>
<dbReference type="NCBIfam" id="NF004162">
    <property type="entry name" value="PRK05627.1-5"/>
    <property type="match status" value="1"/>
</dbReference>
<evidence type="ECO:0000256" key="2">
    <source>
        <dbReference type="ARBA" id="ARBA00005201"/>
    </source>
</evidence>
<dbReference type="NCBIfam" id="TIGR00083">
    <property type="entry name" value="ribF"/>
    <property type="match status" value="1"/>
</dbReference>
<dbReference type="InterPro" id="IPR015864">
    <property type="entry name" value="FAD_synthase"/>
</dbReference>
<evidence type="ECO:0000256" key="4">
    <source>
        <dbReference type="ARBA" id="ARBA00012105"/>
    </source>
</evidence>
<name>A0A1J5RM08_9ZZZZ</name>
<evidence type="ECO:0000256" key="5">
    <source>
        <dbReference type="ARBA" id="ARBA00012393"/>
    </source>
</evidence>
<dbReference type="Pfam" id="PF01687">
    <property type="entry name" value="Flavokinase"/>
    <property type="match status" value="1"/>
</dbReference>
<feature type="domain" description="Riboflavin kinase" evidence="16">
    <location>
        <begin position="181"/>
        <end position="306"/>
    </location>
</feature>
<evidence type="ECO:0000256" key="11">
    <source>
        <dbReference type="ARBA" id="ARBA00022741"/>
    </source>
</evidence>
<dbReference type="EMBL" id="MLJW01000147">
    <property type="protein sequence ID" value="OIQ96546.1"/>
    <property type="molecule type" value="Genomic_DNA"/>
</dbReference>
<keyword evidence="15" id="KW-0511">Multifunctional enzyme</keyword>
<dbReference type="NCBIfam" id="NF004160">
    <property type="entry name" value="PRK05627.1-3"/>
    <property type="match status" value="1"/>
</dbReference>
<dbReference type="SUPFAM" id="SSF82114">
    <property type="entry name" value="Riboflavin kinase-like"/>
    <property type="match status" value="1"/>
</dbReference>
<evidence type="ECO:0000256" key="12">
    <source>
        <dbReference type="ARBA" id="ARBA00022777"/>
    </source>
</evidence>
<keyword evidence="11" id="KW-0547">Nucleotide-binding</keyword>
<proteinExistence type="inferred from homology"/>
<dbReference type="GO" id="GO:0003919">
    <property type="term" value="F:FMN adenylyltransferase activity"/>
    <property type="evidence" value="ECO:0007669"/>
    <property type="project" value="UniProtKB-EC"/>
</dbReference>